<evidence type="ECO:0000256" key="1">
    <source>
        <dbReference type="SAM" id="Phobius"/>
    </source>
</evidence>
<organism evidence="2">
    <name type="scientific">Arundo donax</name>
    <name type="common">Giant reed</name>
    <name type="synonym">Donax arundinaceus</name>
    <dbReference type="NCBI Taxonomy" id="35708"/>
    <lineage>
        <taxon>Eukaryota</taxon>
        <taxon>Viridiplantae</taxon>
        <taxon>Streptophyta</taxon>
        <taxon>Embryophyta</taxon>
        <taxon>Tracheophyta</taxon>
        <taxon>Spermatophyta</taxon>
        <taxon>Magnoliopsida</taxon>
        <taxon>Liliopsida</taxon>
        <taxon>Poales</taxon>
        <taxon>Poaceae</taxon>
        <taxon>PACMAD clade</taxon>
        <taxon>Arundinoideae</taxon>
        <taxon>Arundineae</taxon>
        <taxon>Arundo</taxon>
    </lineage>
</organism>
<protein>
    <submittedName>
        <fullName evidence="2">Uncharacterized protein</fullName>
    </submittedName>
</protein>
<name>A0A0A9HCU8_ARUDO</name>
<dbReference type="AlphaFoldDB" id="A0A0A9HCU8"/>
<accession>A0A0A9HCU8</accession>
<reference evidence="2" key="1">
    <citation type="submission" date="2014-09" db="EMBL/GenBank/DDBJ databases">
        <authorList>
            <person name="Magalhaes I.L.F."/>
            <person name="Oliveira U."/>
            <person name="Santos F.R."/>
            <person name="Vidigal T.H.D.A."/>
            <person name="Brescovit A.D."/>
            <person name="Santos A.J."/>
        </authorList>
    </citation>
    <scope>NUCLEOTIDE SEQUENCE</scope>
    <source>
        <tissue evidence="2">Shoot tissue taken approximately 20 cm above the soil surface</tissue>
    </source>
</reference>
<evidence type="ECO:0000313" key="2">
    <source>
        <dbReference type="EMBL" id="JAE33614.1"/>
    </source>
</evidence>
<keyword evidence="1" id="KW-0812">Transmembrane</keyword>
<dbReference type="EMBL" id="GBRH01164282">
    <property type="protein sequence ID" value="JAE33614.1"/>
    <property type="molecule type" value="Transcribed_RNA"/>
</dbReference>
<sequence>MSPFKIQGSGYVLFKTLDEFLVKTLYYWSISLVHCLICIVFSWAGSS</sequence>
<keyword evidence="1" id="KW-1133">Transmembrane helix</keyword>
<keyword evidence="1" id="KW-0472">Membrane</keyword>
<reference evidence="2" key="2">
    <citation type="journal article" date="2015" name="Data Brief">
        <title>Shoot transcriptome of the giant reed, Arundo donax.</title>
        <authorList>
            <person name="Barrero R.A."/>
            <person name="Guerrero F.D."/>
            <person name="Moolhuijzen P."/>
            <person name="Goolsby J.A."/>
            <person name="Tidwell J."/>
            <person name="Bellgard S.E."/>
            <person name="Bellgard M.I."/>
        </authorList>
    </citation>
    <scope>NUCLEOTIDE SEQUENCE</scope>
    <source>
        <tissue evidence="2">Shoot tissue taken approximately 20 cm above the soil surface</tissue>
    </source>
</reference>
<feature type="transmembrane region" description="Helical" evidence="1">
    <location>
        <begin position="25"/>
        <end position="44"/>
    </location>
</feature>
<proteinExistence type="predicted"/>